<comment type="subcellular location">
    <subcellularLocation>
        <location evidence="1">Membrane</location>
        <topology evidence="1">Multi-pass membrane protein</topology>
    </subcellularLocation>
</comment>
<sequence>MQPPRAVEAAQPPRPSLAEPFIDASDVTPGQVELQDVPLHVESDSSDVDLVLLFNLKSGGEVKHAERFTKEKFLKRMLGLRETRKGPAVNELKTVLKTPKCFVDDAGVPFKTNNGSTDSVDNKMACLAAEYKDFVGSDGNATEAAFCQLVARAVAKRLQLTCGLTVKMFKSKRGNLIIMTVKADEGDLKTEAARIEYRLQTSNKPFDAIHAAKLRAIVADEGNDASVIDASKDHLQAARCSLVPHVLGDAGEKTGAQLDQPEMDPLLLSLGKTCQPTLATALAKWGHNEVADGQFPPPRASSSFFAFLTSFCVASAPRSLWKRFVSSLIYISRDPSTYFSLYTPYQQDAMFQPYFRWYPASAKGTKEETLFRPVDRIRLTMSIVNRHLNLDVLRHYGLLNDVFALHDPTTLEMLKKEWATKVTLSAQPIGAIRDYFGEKIALYFAWLELYTKLLVLPAAFGIAIFVLDVVTTVVPSRDLKIAFAVAIVIWSTMFTELWKRKSAIYNVIWGTDHSDIQSTPRTQFVGVQRLHPVDNTPQMWIKSASKHKCKVRASFVVVFVMVLIVIVALVGLFYLKYLSARLTSPSAKQWASVGVSALNSIQIALLNKFYNGVAHWLNNWENHRTDMEHENHLINKVFLFQFCNSFASFFYIAYVKHYVNDPCVDDNCLAELRLQLIILFGLQIVTGNLIEVLMPMMQRSLALYSDKKKHHDDAQFSQEELQSMLAPYEGSDAFQDYNEMVIQYGFVTLFVVAFPLTPAMALINNMIEIHSDAFKLCSAHRRPFPHRAASIGSWDFFLNIINTLAVVTNIAILLFTHDPNDSVTTTATSSTTKWVTFVIAEQVCLVMKFVVAFVIPDEPQELTELKARHKDIEANVFLGQNATEPPSTELSEKPEKLHLVIYDSCDQASMPRPPSPVLPRPPPADMAAMPPPAPQAPPQVPELPAPAPQVHTDA</sequence>
<feature type="region of interest" description="Disordered" evidence="5">
    <location>
        <begin position="1"/>
        <end position="20"/>
    </location>
</feature>
<dbReference type="GO" id="GO:0016020">
    <property type="term" value="C:membrane"/>
    <property type="evidence" value="ECO:0007669"/>
    <property type="project" value="UniProtKB-SubCell"/>
</dbReference>
<dbReference type="EMBL" id="VJMJ01000084">
    <property type="protein sequence ID" value="KAF0737290.1"/>
    <property type="molecule type" value="Genomic_DNA"/>
</dbReference>
<name>A0A6G0XB26_9STRA</name>
<keyword evidence="3 6" id="KW-1133">Transmembrane helix</keyword>
<comment type="caution">
    <text evidence="8">The sequence shown here is derived from an EMBL/GenBank/DDBJ whole genome shotgun (WGS) entry which is preliminary data.</text>
</comment>
<evidence type="ECO:0000256" key="3">
    <source>
        <dbReference type="ARBA" id="ARBA00022989"/>
    </source>
</evidence>
<dbReference type="Proteomes" id="UP000481153">
    <property type="component" value="Unassembled WGS sequence"/>
</dbReference>
<dbReference type="VEuPathDB" id="FungiDB:AeMF1_015818"/>
<evidence type="ECO:0000256" key="6">
    <source>
        <dbReference type="SAM" id="Phobius"/>
    </source>
</evidence>
<keyword evidence="9" id="KW-1185">Reference proteome</keyword>
<dbReference type="GO" id="GO:0005254">
    <property type="term" value="F:chloride channel activity"/>
    <property type="evidence" value="ECO:0007669"/>
    <property type="project" value="TreeGrafter"/>
</dbReference>
<organism evidence="8 9">
    <name type="scientific">Aphanomyces euteiches</name>
    <dbReference type="NCBI Taxonomy" id="100861"/>
    <lineage>
        <taxon>Eukaryota</taxon>
        <taxon>Sar</taxon>
        <taxon>Stramenopiles</taxon>
        <taxon>Oomycota</taxon>
        <taxon>Saprolegniomycetes</taxon>
        <taxon>Saprolegniales</taxon>
        <taxon>Verrucalvaceae</taxon>
        <taxon>Aphanomyces</taxon>
    </lineage>
</organism>
<feature type="region of interest" description="Disordered" evidence="5">
    <location>
        <begin position="904"/>
        <end position="954"/>
    </location>
</feature>
<gene>
    <name evidence="8" type="ORF">Ae201684_006463</name>
</gene>
<feature type="transmembrane region" description="Helical" evidence="6">
    <location>
        <begin position="481"/>
        <end position="498"/>
    </location>
</feature>
<evidence type="ECO:0000256" key="1">
    <source>
        <dbReference type="ARBA" id="ARBA00004141"/>
    </source>
</evidence>
<dbReference type="InterPro" id="IPR007632">
    <property type="entry name" value="Anoctamin"/>
</dbReference>
<protein>
    <recommendedName>
        <fullName evidence="7">Anoctamin transmembrane domain-containing protein</fullName>
    </recommendedName>
</protein>
<dbReference type="InterPro" id="IPR049452">
    <property type="entry name" value="Anoctamin_TM"/>
</dbReference>
<accession>A0A6G0XB26</accession>
<dbReference type="AlphaFoldDB" id="A0A6G0XB26"/>
<evidence type="ECO:0000313" key="8">
    <source>
        <dbReference type="EMBL" id="KAF0737290.1"/>
    </source>
</evidence>
<dbReference type="Pfam" id="PF04547">
    <property type="entry name" value="Anoctamin"/>
    <property type="match status" value="1"/>
</dbReference>
<feature type="transmembrane region" description="Helical" evidence="6">
    <location>
        <begin position="796"/>
        <end position="815"/>
    </location>
</feature>
<dbReference type="PANTHER" id="PTHR12308">
    <property type="entry name" value="ANOCTAMIN"/>
    <property type="match status" value="1"/>
</dbReference>
<evidence type="ECO:0000313" key="9">
    <source>
        <dbReference type="Proteomes" id="UP000481153"/>
    </source>
</evidence>
<dbReference type="PANTHER" id="PTHR12308:SF73">
    <property type="entry name" value="ANOCTAMIN"/>
    <property type="match status" value="1"/>
</dbReference>
<proteinExistence type="predicted"/>
<feature type="transmembrane region" description="Helical" evidence="6">
    <location>
        <begin position="555"/>
        <end position="575"/>
    </location>
</feature>
<keyword evidence="2 6" id="KW-0812">Transmembrane</keyword>
<feature type="compositionally biased region" description="Pro residues" evidence="5">
    <location>
        <begin position="911"/>
        <end position="947"/>
    </location>
</feature>
<evidence type="ECO:0000259" key="7">
    <source>
        <dbReference type="Pfam" id="PF04547"/>
    </source>
</evidence>
<feature type="transmembrane region" description="Helical" evidence="6">
    <location>
        <begin position="453"/>
        <end position="475"/>
    </location>
</feature>
<feature type="transmembrane region" description="Helical" evidence="6">
    <location>
        <begin position="835"/>
        <end position="855"/>
    </location>
</feature>
<feature type="transmembrane region" description="Helical" evidence="6">
    <location>
        <begin position="676"/>
        <end position="697"/>
    </location>
</feature>
<feature type="domain" description="Anoctamin transmembrane" evidence="7">
    <location>
        <begin position="432"/>
        <end position="868"/>
    </location>
</feature>
<evidence type="ECO:0000256" key="5">
    <source>
        <dbReference type="SAM" id="MobiDB-lite"/>
    </source>
</evidence>
<reference evidence="8 9" key="1">
    <citation type="submission" date="2019-07" db="EMBL/GenBank/DDBJ databases">
        <title>Genomics analysis of Aphanomyces spp. identifies a new class of oomycete effector associated with host adaptation.</title>
        <authorList>
            <person name="Gaulin E."/>
        </authorList>
    </citation>
    <scope>NUCLEOTIDE SEQUENCE [LARGE SCALE GENOMIC DNA]</scope>
    <source>
        <strain evidence="8 9">ATCC 201684</strain>
    </source>
</reference>
<feature type="transmembrane region" description="Helical" evidence="6">
    <location>
        <begin position="637"/>
        <end position="655"/>
    </location>
</feature>
<evidence type="ECO:0000256" key="2">
    <source>
        <dbReference type="ARBA" id="ARBA00022692"/>
    </source>
</evidence>
<keyword evidence="4 6" id="KW-0472">Membrane</keyword>
<feature type="transmembrane region" description="Helical" evidence="6">
    <location>
        <begin position="741"/>
        <end position="763"/>
    </location>
</feature>
<evidence type="ECO:0000256" key="4">
    <source>
        <dbReference type="ARBA" id="ARBA00023136"/>
    </source>
</evidence>